<dbReference type="SUPFAM" id="SSF64268">
    <property type="entry name" value="PX domain"/>
    <property type="match status" value="1"/>
</dbReference>
<dbReference type="CDD" id="cd06093">
    <property type="entry name" value="PX_domain"/>
    <property type="match status" value="1"/>
</dbReference>
<organism evidence="3">
    <name type="scientific">Amorphochlora amoebiformis</name>
    <dbReference type="NCBI Taxonomy" id="1561963"/>
    <lineage>
        <taxon>Eukaryota</taxon>
        <taxon>Sar</taxon>
        <taxon>Rhizaria</taxon>
        <taxon>Cercozoa</taxon>
        <taxon>Chlorarachniophyceae</taxon>
        <taxon>Amorphochlora</taxon>
    </lineage>
</organism>
<gene>
    <name evidence="3" type="ORF">LAMO00422_LOCUS14628</name>
</gene>
<dbReference type="GO" id="GO:0035091">
    <property type="term" value="F:phosphatidylinositol binding"/>
    <property type="evidence" value="ECO:0007669"/>
    <property type="project" value="InterPro"/>
</dbReference>
<feature type="compositionally biased region" description="Basic and acidic residues" evidence="1">
    <location>
        <begin position="1"/>
        <end position="20"/>
    </location>
</feature>
<sequence length="481" mass="55286">MDTEEKDGNKSVSEGKETKQVKSTSPKIRGLGASEKIISEKMGRESPGRSAPPPVGDGEWEVVQGLSQFWKIRIEKAIIDDSHHAVFYRIRVDTFPTSRSPAKRGRDCLNYYLHKRYRDFHHFDKRLRSSAQAFNLDSEGTLAAATDSEGRISAEHLLKISEKHIPNDTVMIPRSNQLPTLPPKRQITNLFSSSFDKSFVHARRQALQKYINELLMLPNIHKNLDFRAFFSEPNPGSVTEVTLFNGQFLVESQPVLFIAVYHDESNSEDRHILELVDKSAEKLRGRVAFGRIHTIKEQEMVTKLFSKPPTAPSIWIFRRDYHPFQYRGKLEIRALASLAMAYYKPAAQRWKALAQRTLKRAGLEDMPIKLVVDFCSIRWHDGILSIPRYRWHSHKLTYKSTISMTRGGKEGSEEEEKKDKVQMRYFIGIVGVMEDQKLVCSNTLIGHPLSVDINEKAIRDEEANAQVYKQAFMDRMLRAVR</sequence>
<dbReference type="PROSITE" id="PS50195">
    <property type="entry name" value="PX"/>
    <property type="match status" value="1"/>
</dbReference>
<feature type="domain" description="PX" evidence="2">
    <location>
        <begin position="66"/>
        <end position="237"/>
    </location>
</feature>
<dbReference type="InterPro" id="IPR001683">
    <property type="entry name" value="PX_dom"/>
</dbReference>
<dbReference type="InterPro" id="IPR036249">
    <property type="entry name" value="Thioredoxin-like_sf"/>
</dbReference>
<protein>
    <recommendedName>
        <fullName evidence="2">PX domain-containing protein</fullName>
    </recommendedName>
</protein>
<dbReference type="Pfam" id="PF00787">
    <property type="entry name" value="PX"/>
    <property type="match status" value="1"/>
</dbReference>
<feature type="compositionally biased region" description="Basic and acidic residues" evidence="1">
    <location>
        <begin position="37"/>
        <end position="47"/>
    </location>
</feature>
<feature type="region of interest" description="Disordered" evidence="1">
    <location>
        <begin position="1"/>
        <end position="58"/>
    </location>
</feature>
<dbReference type="Gene3D" id="3.30.1520.10">
    <property type="entry name" value="Phox-like domain"/>
    <property type="match status" value="1"/>
</dbReference>
<evidence type="ECO:0000259" key="2">
    <source>
        <dbReference type="PROSITE" id="PS50195"/>
    </source>
</evidence>
<name>A0A7S0H4S9_9EUKA</name>
<dbReference type="InterPro" id="IPR036871">
    <property type="entry name" value="PX_dom_sf"/>
</dbReference>
<evidence type="ECO:0000256" key="1">
    <source>
        <dbReference type="SAM" id="MobiDB-lite"/>
    </source>
</evidence>
<proteinExistence type="predicted"/>
<dbReference type="SMART" id="SM00312">
    <property type="entry name" value="PX"/>
    <property type="match status" value="1"/>
</dbReference>
<dbReference type="AlphaFoldDB" id="A0A7S0H4S9"/>
<dbReference type="EMBL" id="HBEM01021394">
    <property type="protein sequence ID" value="CAD8455683.1"/>
    <property type="molecule type" value="Transcribed_RNA"/>
</dbReference>
<dbReference type="SUPFAM" id="SSF52833">
    <property type="entry name" value="Thioredoxin-like"/>
    <property type="match status" value="1"/>
</dbReference>
<accession>A0A7S0H4S9</accession>
<reference evidence="3" key="1">
    <citation type="submission" date="2021-01" db="EMBL/GenBank/DDBJ databases">
        <authorList>
            <person name="Corre E."/>
            <person name="Pelletier E."/>
            <person name="Niang G."/>
            <person name="Scheremetjew M."/>
            <person name="Finn R."/>
            <person name="Kale V."/>
            <person name="Holt S."/>
            <person name="Cochrane G."/>
            <person name="Meng A."/>
            <person name="Brown T."/>
            <person name="Cohen L."/>
        </authorList>
    </citation>
    <scope>NUCLEOTIDE SEQUENCE</scope>
    <source>
        <strain evidence="3">CCMP2058</strain>
    </source>
</reference>
<evidence type="ECO:0000313" key="3">
    <source>
        <dbReference type="EMBL" id="CAD8455683.1"/>
    </source>
</evidence>